<feature type="domain" description="Bacterial sugar transferase" evidence="3">
    <location>
        <begin position="221"/>
        <end position="403"/>
    </location>
</feature>
<feature type="transmembrane region" description="Helical" evidence="2">
    <location>
        <begin position="223"/>
        <end position="249"/>
    </location>
</feature>
<dbReference type="Pfam" id="PF02397">
    <property type="entry name" value="Bac_transf"/>
    <property type="match status" value="1"/>
</dbReference>
<evidence type="ECO:0000256" key="1">
    <source>
        <dbReference type="ARBA" id="ARBA00006464"/>
    </source>
</evidence>
<gene>
    <name evidence="4" type="ORF">A2118_02650</name>
</gene>
<keyword evidence="2" id="KW-0812">Transmembrane</keyword>
<dbReference type="PANTHER" id="PTHR30576:SF0">
    <property type="entry name" value="UNDECAPRENYL-PHOSPHATE N-ACETYLGALACTOSAMINYL 1-PHOSPHATE TRANSFERASE-RELATED"/>
    <property type="match status" value="1"/>
</dbReference>
<feature type="transmembrane region" description="Helical" evidence="2">
    <location>
        <begin position="47"/>
        <end position="64"/>
    </location>
</feature>
<feature type="transmembrane region" description="Helical" evidence="2">
    <location>
        <begin position="9"/>
        <end position="27"/>
    </location>
</feature>
<dbReference type="AlphaFoldDB" id="A0A1F6BVP9"/>
<keyword evidence="2" id="KW-0472">Membrane</keyword>
<evidence type="ECO:0000313" key="4">
    <source>
        <dbReference type="EMBL" id="OGG41034.1"/>
    </source>
</evidence>
<sequence>MAFDRRETAILLVGDFLILVVSLWAALTLRNLQFPPFSYFEINFVPFLPVFFVSLIVFYIAGLYEKQTRPIRSVMSIRIFGAQVATTAIAAILFFVLPLTIAPKAILLLYLVISVMSESAWRFYRMNREVVEGKRVPVVLVGSGPAADELYEEVNSNGTYMIRFSGRAEKRNWSASNVDEVYMDAPVLYEEIFDRVPLEHLDTAQLLGSLPRQRVLYDSVKRIFDIGLAVIGAVIAVPLIAISALLLLVSGGAPFITNERIGKDGHIFRIIKLRSMLFNDNGNPELQKKNHVTALGRLLRKTRIDELPQLWNVLVGDLSFIGPRPELPKIAETYEREIPQYRMRHLIAPGLSGWAQIHDYDAPRGGADVARTKHKVSYDLYYLKHRSFGLDLAIAIKTLRTLVTFTGT</sequence>
<evidence type="ECO:0000313" key="5">
    <source>
        <dbReference type="Proteomes" id="UP000179014"/>
    </source>
</evidence>
<protein>
    <recommendedName>
        <fullName evidence="3">Bacterial sugar transferase domain-containing protein</fullName>
    </recommendedName>
</protein>
<evidence type="ECO:0000259" key="3">
    <source>
        <dbReference type="Pfam" id="PF02397"/>
    </source>
</evidence>
<organism evidence="4 5">
    <name type="scientific">Candidatus Kaiserbacteria bacterium GWA2_50_9</name>
    <dbReference type="NCBI Taxonomy" id="1798474"/>
    <lineage>
        <taxon>Bacteria</taxon>
        <taxon>Candidatus Kaiseribacteriota</taxon>
    </lineage>
</organism>
<accession>A0A1F6BVP9</accession>
<dbReference type="GO" id="GO:0016780">
    <property type="term" value="F:phosphotransferase activity, for other substituted phosphate groups"/>
    <property type="evidence" value="ECO:0007669"/>
    <property type="project" value="TreeGrafter"/>
</dbReference>
<dbReference type="STRING" id="1798474.A2118_02650"/>
<dbReference type="InterPro" id="IPR003362">
    <property type="entry name" value="Bact_transf"/>
</dbReference>
<proteinExistence type="inferred from homology"/>
<dbReference type="Proteomes" id="UP000179014">
    <property type="component" value="Unassembled WGS sequence"/>
</dbReference>
<evidence type="ECO:0000256" key="2">
    <source>
        <dbReference type="SAM" id="Phobius"/>
    </source>
</evidence>
<keyword evidence="2" id="KW-1133">Transmembrane helix</keyword>
<comment type="similarity">
    <text evidence="1">Belongs to the bacterial sugar transferase family.</text>
</comment>
<dbReference type="EMBL" id="MFKN01000017">
    <property type="protein sequence ID" value="OGG41034.1"/>
    <property type="molecule type" value="Genomic_DNA"/>
</dbReference>
<feature type="transmembrane region" description="Helical" evidence="2">
    <location>
        <begin position="105"/>
        <end position="124"/>
    </location>
</feature>
<dbReference type="PANTHER" id="PTHR30576">
    <property type="entry name" value="COLANIC BIOSYNTHESIS UDP-GLUCOSE LIPID CARRIER TRANSFERASE"/>
    <property type="match status" value="1"/>
</dbReference>
<name>A0A1F6BVP9_9BACT</name>
<comment type="caution">
    <text evidence="4">The sequence shown here is derived from an EMBL/GenBank/DDBJ whole genome shotgun (WGS) entry which is preliminary data.</text>
</comment>
<reference evidence="4 5" key="1">
    <citation type="journal article" date="2016" name="Nat. Commun.">
        <title>Thousands of microbial genomes shed light on interconnected biogeochemical processes in an aquifer system.</title>
        <authorList>
            <person name="Anantharaman K."/>
            <person name="Brown C.T."/>
            <person name="Hug L.A."/>
            <person name="Sharon I."/>
            <person name="Castelle C.J."/>
            <person name="Probst A.J."/>
            <person name="Thomas B.C."/>
            <person name="Singh A."/>
            <person name="Wilkins M.J."/>
            <person name="Karaoz U."/>
            <person name="Brodie E.L."/>
            <person name="Williams K.H."/>
            <person name="Hubbard S.S."/>
            <person name="Banfield J.F."/>
        </authorList>
    </citation>
    <scope>NUCLEOTIDE SEQUENCE [LARGE SCALE GENOMIC DNA]</scope>
</reference>
<feature type="transmembrane region" description="Helical" evidence="2">
    <location>
        <begin position="76"/>
        <end position="99"/>
    </location>
</feature>